<dbReference type="VEuPathDB" id="VectorBase:BGLAX_048683"/>
<gene>
    <name evidence="2" type="primary">106061121</name>
</gene>
<feature type="compositionally biased region" description="Basic residues" evidence="1">
    <location>
        <begin position="156"/>
        <end position="169"/>
    </location>
</feature>
<reference evidence="2" key="1">
    <citation type="submission" date="2020-05" db="UniProtKB">
        <authorList>
            <consortium name="EnsemblMetazoa"/>
        </authorList>
    </citation>
    <scope>IDENTIFICATION</scope>
    <source>
        <strain evidence="2">BB02</strain>
    </source>
</reference>
<sequence length="202" mass="22900">MEKELKSLAHSYMVNTSKERPNLDECCDVETILDRLNLTLPGDLISFHGALTDVASLINDVTFLRLNLKLDRTIIQTINITLCQLHRYFQHNEYIRPTRSFSSCKRPSNLIQCRPTTLNSDDCKAKITIDFIRSASLLLDNTYSGLNKFKNATNSKRNKGGAKKTKMGKNKGPTKQTQKQEKNKTKKAKPNRKNIAQTSVSP</sequence>
<dbReference type="EnsemblMetazoa" id="BGLB022074-RA">
    <property type="protein sequence ID" value="BGLB022074-PA"/>
    <property type="gene ID" value="BGLB022074"/>
</dbReference>
<dbReference type="Proteomes" id="UP000076420">
    <property type="component" value="Unassembled WGS sequence"/>
</dbReference>
<protein>
    <submittedName>
        <fullName evidence="2">Uncharacterized protein</fullName>
    </submittedName>
</protein>
<accession>A0A2C9KPE3</accession>
<dbReference type="AlphaFoldDB" id="A0A2C9KPE3"/>
<name>A0A2C9KPE3_BIOGL</name>
<proteinExistence type="predicted"/>
<dbReference type="RefSeq" id="XP_013074638.2">
    <property type="nucleotide sequence ID" value="XM_013219184.2"/>
</dbReference>
<dbReference type="VEuPathDB" id="VectorBase:BGLB022074"/>
<evidence type="ECO:0000256" key="1">
    <source>
        <dbReference type="SAM" id="MobiDB-lite"/>
    </source>
</evidence>
<dbReference type="KEGG" id="bgt:106061121"/>
<organism evidence="2 3">
    <name type="scientific">Biomphalaria glabrata</name>
    <name type="common">Bloodfluke planorb</name>
    <name type="synonym">Freshwater snail</name>
    <dbReference type="NCBI Taxonomy" id="6526"/>
    <lineage>
        <taxon>Eukaryota</taxon>
        <taxon>Metazoa</taxon>
        <taxon>Spiralia</taxon>
        <taxon>Lophotrochozoa</taxon>
        <taxon>Mollusca</taxon>
        <taxon>Gastropoda</taxon>
        <taxon>Heterobranchia</taxon>
        <taxon>Euthyneura</taxon>
        <taxon>Panpulmonata</taxon>
        <taxon>Hygrophila</taxon>
        <taxon>Lymnaeoidea</taxon>
        <taxon>Planorbidae</taxon>
        <taxon>Biomphalaria</taxon>
    </lineage>
</organism>
<evidence type="ECO:0000313" key="3">
    <source>
        <dbReference type="Proteomes" id="UP000076420"/>
    </source>
</evidence>
<dbReference type="OrthoDB" id="10409556at2759"/>
<evidence type="ECO:0000313" key="2">
    <source>
        <dbReference type="EnsemblMetazoa" id="BGLB022074-PA"/>
    </source>
</evidence>
<feature type="region of interest" description="Disordered" evidence="1">
    <location>
        <begin position="149"/>
        <end position="202"/>
    </location>
</feature>